<sequence>MGLFRSDDPQHPEPRVTLQLDASCKTPFHPGSNVFGQVFFDSPAERRIRNVEVIIQGTTTTKYVIVVSRGEYRRLKIHYHDEATLRTINKVIAQGLTTEPEHRYTWDFSLAFTHGTAGLLHPNPAKSPYKAPSGHKEFYASSPYQLPPSFLHMKSDEHMGQVQYTLTVQVNFEDQKKPYSPPLKILTYVPSEEPFDQRLAESVFHINSYSSSRLAGSSTKSGLARFKDKLASSSPTVKLSLKSTLPSSIVRGAAFPIEARLEVNPLSDPSVLSIPNVRIGISSIELVPLVIYRILRDRESANMLPLESVQCPPEQELVEEGQAVSLNAVPQEVFVEQQRDDKSEALGFPGSFGGRLPNHISPSFATTNIVLWWKLRVKLVANVGGKEFDDTAETRVMVISDVKS</sequence>
<gene>
    <name evidence="1" type="ORF">M409DRAFT_29219</name>
</gene>
<dbReference type="OrthoDB" id="3892815at2759"/>
<reference evidence="1" key="1">
    <citation type="journal article" date="2020" name="Stud. Mycol.">
        <title>101 Dothideomycetes genomes: a test case for predicting lifestyles and emergence of pathogens.</title>
        <authorList>
            <person name="Haridas S."/>
            <person name="Albert R."/>
            <person name="Binder M."/>
            <person name="Bloem J."/>
            <person name="Labutti K."/>
            <person name="Salamov A."/>
            <person name="Andreopoulos B."/>
            <person name="Baker S."/>
            <person name="Barry K."/>
            <person name="Bills G."/>
            <person name="Bluhm B."/>
            <person name="Cannon C."/>
            <person name="Castanera R."/>
            <person name="Culley D."/>
            <person name="Daum C."/>
            <person name="Ezra D."/>
            <person name="Gonzalez J."/>
            <person name="Henrissat B."/>
            <person name="Kuo A."/>
            <person name="Liang C."/>
            <person name="Lipzen A."/>
            <person name="Lutzoni F."/>
            <person name="Magnuson J."/>
            <person name="Mondo S."/>
            <person name="Nolan M."/>
            <person name="Ohm R."/>
            <person name="Pangilinan J."/>
            <person name="Park H.-J."/>
            <person name="Ramirez L."/>
            <person name="Alfaro M."/>
            <person name="Sun H."/>
            <person name="Tritt A."/>
            <person name="Yoshinaga Y."/>
            <person name="Zwiers L.-H."/>
            <person name="Turgeon B."/>
            <person name="Goodwin S."/>
            <person name="Spatafora J."/>
            <person name="Crous P."/>
            <person name="Grigoriev I."/>
        </authorList>
    </citation>
    <scope>NUCLEOTIDE SEQUENCE</scope>
    <source>
        <strain evidence="1">ATCC 36951</strain>
    </source>
</reference>
<dbReference type="GeneID" id="54562635"/>
<evidence type="ECO:0000313" key="1">
    <source>
        <dbReference type="EMBL" id="KAF2160371.1"/>
    </source>
</evidence>
<dbReference type="EMBL" id="ML993627">
    <property type="protein sequence ID" value="KAF2160371.1"/>
    <property type="molecule type" value="Genomic_DNA"/>
</dbReference>
<accession>A0A6A6C021</accession>
<evidence type="ECO:0000313" key="2">
    <source>
        <dbReference type="Proteomes" id="UP000799537"/>
    </source>
</evidence>
<evidence type="ECO:0008006" key="3">
    <source>
        <dbReference type="Google" id="ProtNLM"/>
    </source>
</evidence>
<keyword evidence="2" id="KW-1185">Reference proteome</keyword>
<proteinExistence type="predicted"/>
<name>A0A6A6C021_ZASCE</name>
<protein>
    <recommendedName>
        <fullName evidence="3">Arrestin-like N-terminal domain-containing protein</fullName>
    </recommendedName>
</protein>
<dbReference type="Gene3D" id="2.60.40.640">
    <property type="match status" value="1"/>
</dbReference>
<dbReference type="Proteomes" id="UP000799537">
    <property type="component" value="Unassembled WGS sequence"/>
</dbReference>
<organism evidence="1 2">
    <name type="scientific">Zasmidium cellare ATCC 36951</name>
    <dbReference type="NCBI Taxonomy" id="1080233"/>
    <lineage>
        <taxon>Eukaryota</taxon>
        <taxon>Fungi</taxon>
        <taxon>Dikarya</taxon>
        <taxon>Ascomycota</taxon>
        <taxon>Pezizomycotina</taxon>
        <taxon>Dothideomycetes</taxon>
        <taxon>Dothideomycetidae</taxon>
        <taxon>Mycosphaerellales</taxon>
        <taxon>Mycosphaerellaceae</taxon>
        <taxon>Zasmidium</taxon>
    </lineage>
</organism>
<dbReference type="AlphaFoldDB" id="A0A6A6C021"/>
<dbReference type="InterPro" id="IPR014752">
    <property type="entry name" value="Arrestin-like_C"/>
</dbReference>
<dbReference type="RefSeq" id="XP_033661260.1">
    <property type="nucleotide sequence ID" value="XM_033809363.1"/>
</dbReference>